<dbReference type="GO" id="GO:0008289">
    <property type="term" value="F:lipid binding"/>
    <property type="evidence" value="ECO:0007669"/>
    <property type="project" value="UniProtKB-KW"/>
</dbReference>
<dbReference type="PANTHER" id="PTHR33434">
    <property type="entry name" value="DEGV DOMAIN-CONTAINING PROTEIN DR_1986-RELATED"/>
    <property type="match status" value="1"/>
</dbReference>
<evidence type="ECO:0000313" key="3">
    <source>
        <dbReference type="Proteomes" id="UP000308489"/>
    </source>
</evidence>
<sequence>MEKIKIITDSTSDLPKDLLREKDVEVLPLTVEFEGKDYIDGEDITFSELAVKMESSDSFPKTAGINPQRFTECYKKYLDEGYKVISIHLCSKMSGTYQAACMAKDMLETENVVVIDSYNVTCGLGLLVLKACRLRDEGLGLEEIENSIKQTIPHVKSSLVFGSLDNLVKGGRLSKTAGMVGNLLGIKLVLEVNNGEMKVREKVRGTKKAIKNAMKYIEEKEINLDEERILLASGDEELLLSVQEAYEKLDKNYIRAEVGCTVGVHSGTTAAGIFFIEKY</sequence>
<dbReference type="Proteomes" id="UP000308489">
    <property type="component" value="Chromosome 1"/>
</dbReference>
<dbReference type="PANTHER" id="PTHR33434:SF2">
    <property type="entry name" value="FATTY ACID-BINDING PROTEIN TM_1468"/>
    <property type="match status" value="1"/>
</dbReference>
<gene>
    <name evidence="2" type="ORF">NCTC503_00663</name>
</gene>
<dbReference type="Pfam" id="PF02645">
    <property type="entry name" value="DegV"/>
    <property type="match status" value="1"/>
</dbReference>
<keyword evidence="1" id="KW-0446">Lipid-binding</keyword>
<organism evidence="2 3">
    <name type="scientific">Hathewaya histolytica</name>
    <name type="common">Clostridium histolyticum</name>
    <dbReference type="NCBI Taxonomy" id="1498"/>
    <lineage>
        <taxon>Bacteria</taxon>
        <taxon>Bacillati</taxon>
        <taxon>Bacillota</taxon>
        <taxon>Clostridia</taxon>
        <taxon>Eubacteriales</taxon>
        <taxon>Clostridiaceae</taxon>
        <taxon>Hathewaya</taxon>
    </lineage>
</organism>
<dbReference type="Gene3D" id="3.30.1180.10">
    <property type="match status" value="1"/>
</dbReference>
<protein>
    <submittedName>
        <fullName evidence="2">EDD domain protein, DegV family</fullName>
    </submittedName>
</protein>
<dbReference type="AlphaFoldDB" id="A0A4U9R8P3"/>
<dbReference type="InterPro" id="IPR050270">
    <property type="entry name" value="DegV_domain_contain"/>
</dbReference>
<dbReference type="Gene3D" id="3.40.50.10170">
    <property type="match status" value="1"/>
</dbReference>
<dbReference type="KEGG" id="hhw:NCTC503_00663"/>
<accession>A0A4U9R8P3</accession>
<dbReference type="SUPFAM" id="SSF82549">
    <property type="entry name" value="DAK1/DegV-like"/>
    <property type="match status" value="1"/>
</dbReference>
<dbReference type="EMBL" id="LR590481">
    <property type="protein sequence ID" value="VTQ85060.1"/>
    <property type="molecule type" value="Genomic_DNA"/>
</dbReference>
<name>A0A4U9R8P3_HATHI</name>
<evidence type="ECO:0000256" key="1">
    <source>
        <dbReference type="ARBA" id="ARBA00023121"/>
    </source>
</evidence>
<dbReference type="OrthoDB" id="9780216at2"/>
<dbReference type="PROSITE" id="PS51482">
    <property type="entry name" value="DEGV"/>
    <property type="match status" value="1"/>
</dbReference>
<keyword evidence="3" id="KW-1185">Reference proteome</keyword>
<dbReference type="RefSeq" id="WP_138209426.1">
    <property type="nucleotide sequence ID" value="NZ_CBCRUQ010000001.1"/>
</dbReference>
<reference evidence="2 3" key="1">
    <citation type="submission" date="2019-05" db="EMBL/GenBank/DDBJ databases">
        <authorList>
            <consortium name="Pathogen Informatics"/>
        </authorList>
    </citation>
    <scope>NUCLEOTIDE SEQUENCE [LARGE SCALE GENOMIC DNA]</scope>
    <source>
        <strain evidence="2 3">NCTC503</strain>
    </source>
</reference>
<dbReference type="NCBIfam" id="TIGR00762">
    <property type="entry name" value="DegV"/>
    <property type="match status" value="1"/>
</dbReference>
<dbReference type="InterPro" id="IPR003797">
    <property type="entry name" value="DegV"/>
</dbReference>
<evidence type="ECO:0000313" key="2">
    <source>
        <dbReference type="EMBL" id="VTQ85060.1"/>
    </source>
</evidence>
<dbReference type="InterPro" id="IPR043168">
    <property type="entry name" value="DegV_C"/>
</dbReference>
<proteinExistence type="predicted"/>